<reference evidence="1 2" key="1">
    <citation type="submission" date="2010-05" db="EMBL/GenBank/DDBJ databases">
        <title>The Genome Sequence of Thecamonas trahens ATCC 50062.</title>
        <authorList>
            <consortium name="The Broad Institute Genome Sequencing Platform"/>
            <person name="Russ C."/>
            <person name="Cuomo C."/>
            <person name="Shea T."/>
            <person name="Young S.K."/>
            <person name="Zeng Q."/>
            <person name="Koehrsen M."/>
            <person name="Haas B."/>
            <person name="Borodovsky M."/>
            <person name="Guigo R."/>
            <person name="Alvarado L."/>
            <person name="Berlin A."/>
            <person name="Bochicchio J."/>
            <person name="Borenstein D."/>
            <person name="Chapman S."/>
            <person name="Chen Z."/>
            <person name="Freedman E."/>
            <person name="Gellesch M."/>
            <person name="Goldberg J."/>
            <person name="Griggs A."/>
            <person name="Gujja S."/>
            <person name="Heilman E."/>
            <person name="Heiman D."/>
            <person name="Hepburn T."/>
            <person name="Howarth C."/>
            <person name="Jen D."/>
            <person name="Larson L."/>
            <person name="Mehta T."/>
            <person name="Park D."/>
            <person name="Pearson M."/>
            <person name="Roberts A."/>
            <person name="Saif S."/>
            <person name="Shenoy N."/>
            <person name="Sisk P."/>
            <person name="Stolte C."/>
            <person name="Sykes S."/>
            <person name="Thomson T."/>
            <person name="Walk T."/>
            <person name="White J."/>
            <person name="Yandava C."/>
            <person name="Burger G."/>
            <person name="Gray M.W."/>
            <person name="Holland P.W.H."/>
            <person name="King N."/>
            <person name="Lang F.B.F."/>
            <person name="Roger A.J."/>
            <person name="Ruiz-Trillo I."/>
            <person name="Lander E."/>
            <person name="Nusbaum C."/>
        </authorList>
    </citation>
    <scope>NUCLEOTIDE SEQUENCE [LARGE SCALE GENOMIC DNA]</scope>
    <source>
        <strain evidence="1 2">ATCC 50062</strain>
    </source>
</reference>
<dbReference type="RefSeq" id="XP_013759959.1">
    <property type="nucleotide sequence ID" value="XM_013904505.1"/>
</dbReference>
<dbReference type="AlphaFoldDB" id="A0A0L0D497"/>
<proteinExistence type="predicted"/>
<dbReference type="GeneID" id="25563203"/>
<evidence type="ECO:0000313" key="2">
    <source>
        <dbReference type="Proteomes" id="UP000054408"/>
    </source>
</evidence>
<dbReference type="EMBL" id="GL349445">
    <property type="protein sequence ID" value="KNC47187.1"/>
    <property type="molecule type" value="Genomic_DNA"/>
</dbReference>
<name>A0A0L0D497_THETB</name>
<evidence type="ECO:0000313" key="1">
    <source>
        <dbReference type="EMBL" id="KNC47187.1"/>
    </source>
</evidence>
<organism evidence="1 2">
    <name type="scientific">Thecamonas trahens ATCC 50062</name>
    <dbReference type="NCBI Taxonomy" id="461836"/>
    <lineage>
        <taxon>Eukaryota</taxon>
        <taxon>Apusozoa</taxon>
        <taxon>Apusomonadida</taxon>
        <taxon>Apusomonadidae</taxon>
        <taxon>Thecamonas</taxon>
    </lineage>
</organism>
<keyword evidence="2" id="KW-1185">Reference proteome</keyword>
<dbReference type="Proteomes" id="UP000054408">
    <property type="component" value="Unassembled WGS sequence"/>
</dbReference>
<protein>
    <submittedName>
        <fullName evidence="1">Uncharacterized protein</fullName>
    </submittedName>
</protein>
<gene>
    <name evidence="1" type="ORF">AMSG_03614</name>
</gene>
<accession>A0A0L0D497</accession>
<sequence length="271" mass="27894">MRRHQLLHPSTLHRMRQLIKGGTAEKPQWLDLLFAAAKSAGIAPPSSAATASVAATAAAPGSGSVDAAVSGIKALLSAGSAGAAAKKAQAAAVAAASGGDAAAAVADAAQIVAPAGEEYDAFCAHVDASGLDMDKEAMDAWFSAMQVRQRVYAPIEALGDELVARARDMVTAATADDDAAPLPPADVALLVDETLEEHGPALLAHVFDDLDADTIKSRSLDLIFAYFTGPQASGAPPTDADRKERFANLLFAYREQQRQPRTSPASPPASK</sequence>